<comment type="caution">
    <text evidence="2">The sequence shown here is derived from an EMBL/GenBank/DDBJ whole genome shotgun (WGS) entry which is preliminary data.</text>
</comment>
<sequence length="249" mass="26913">MVICSILFILFVISLFWVSFKALKLNSSVSLWMEKISSSTEGGLVKMASLSDSRALKAFGAYFLVLAALAFVAFAALKDSVTPSVRQGIAVTFVVCFYLSGSIGAWSKNREKILDEFLVTVPKRITQGLTWGALASAISVALVYFVSPTIQANWESFFWPSIAAGACLTLLIVFGLIISDGVTTGIIYGPALLALIYLRGVIATSRLLLKYGNTWGNNLLVLYSILFTAYFTLTAMPRLSQALGACPIC</sequence>
<dbReference type="RefSeq" id="WP_310837950.1">
    <property type="nucleotide sequence ID" value="NZ_JAVLSM010000010.1"/>
</dbReference>
<feature type="transmembrane region" description="Helical" evidence="1">
    <location>
        <begin position="215"/>
        <end position="233"/>
    </location>
</feature>
<reference evidence="2" key="1">
    <citation type="submission" date="2023-02" db="EMBL/GenBank/DDBJ databases">
        <title>Description of Herbaspirillum huttiense subsp. nephrolepsisexaltata and Herbaspirillum huttiense subsp. lycopersicon.</title>
        <authorList>
            <person name="Poudel M."/>
            <person name="Sharma A."/>
            <person name="Goss E."/>
            <person name="Tapia J.H."/>
            <person name="Harmon C.M."/>
            <person name="Jones J.B."/>
        </authorList>
    </citation>
    <scope>NUCLEOTIDE SEQUENCE</scope>
    <source>
        <strain evidence="2">NC40101</strain>
    </source>
</reference>
<feature type="transmembrane region" description="Helical" evidence="1">
    <location>
        <begin position="56"/>
        <end position="77"/>
    </location>
</feature>
<dbReference type="EMBL" id="JAVRAA010000009">
    <property type="protein sequence ID" value="MDT0338748.1"/>
    <property type="molecule type" value="Genomic_DNA"/>
</dbReference>
<protein>
    <submittedName>
        <fullName evidence="2">Uncharacterized protein</fullName>
    </submittedName>
</protein>
<keyword evidence="1" id="KW-1133">Transmembrane helix</keyword>
<evidence type="ECO:0000313" key="2">
    <source>
        <dbReference type="EMBL" id="MDT0338748.1"/>
    </source>
</evidence>
<feature type="transmembrane region" description="Helical" evidence="1">
    <location>
        <begin position="128"/>
        <end position="146"/>
    </location>
</feature>
<feature type="transmembrane region" description="Helical" evidence="1">
    <location>
        <begin position="158"/>
        <end position="178"/>
    </location>
</feature>
<proteinExistence type="predicted"/>
<evidence type="ECO:0000256" key="1">
    <source>
        <dbReference type="SAM" id="Phobius"/>
    </source>
</evidence>
<accession>A0AAE4GC91</accession>
<name>A0AAE4GC91_9BURK</name>
<dbReference type="AlphaFoldDB" id="A0AAE4GC91"/>
<feature type="transmembrane region" description="Helical" evidence="1">
    <location>
        <begin position="6"/>
        <end position="23"/>
    </location>
</feature>
<organism evidence="2">
    <name type="scientific">Herbaspirillum huttiense subsp. nephrolepidis</name>
    <dbReference type="NCBI Taxonomy" id="3075126"/>
    <lineage>
        <taxon>Bacteria</taxon>
        <taxon>Pseudomonadati</taxon>
        <taxon>Pseudomonadota</taxon>
        <taxon>Betaproteobacteria</taxon>
        <taxon>Burkholderiales</taxon>
        <taxon>Oxalobacteraceae</taxon>
        <taxon>Herbaspirillum</taxon>
    </lineage>
</organism>
<feature type="transmembrane region" description="Helical" evidence="1">
    <location>
        <begin position="89"/>
        <end position="107"/>
    </location>
</feature>
<gene>
    <name evidence="2" type="ORF">RJN63_18055</name>
</gene>
<keyword evidence="1" id="KW-0472">Membrane</keyword>
<keyword evidence="1" id="KW-0812">Transmembrane</keyword>
<feature type="transmembrane region" description="Helical" evidence="1">
    <location>
        <begin position="185"/>
        <end position="209"/>
    </location>
</feature>